<dbReference type="CDD" id="cd00293">
    <property type="entry name" value="USP-like"/>
    <property type="match status" value="1"/>
</dbReference>
<sequence>MRVLVGIEDTDHGIKALESTVERAKQTGDDLTVAIYATDGSIEETESAVRDRIETLDVDCAVERIDSDPGSRLVELAEREEYDQIVLSGGQRSPLGKIKLDDVHEFVLLNSRTTVKLVR</sequence>
<proteinExistence type="predicted"/>
<dbReference type="EMBL" id="WUUT01000005">
    <property type="protein sequence ID" value="MXR52698.1"/>
    <property type="molecule type" value="Genomic_DNA"/>
</dbReference>
<organism evidence="1 2">
    <name type="scientific">Halovenus carboxidivorans</name>
    <dbReference type="NCBI Taxonomy" id="2692199"/>
    <lineage>
        <taxon>Archaea</taxon>
        <taxon>Methanobacteriati</taxon>
        <taxon>Methanobacteriota</taxon>
        <taxon>Stenosarchaea group</taxon>
        <taxon>Halobacteria</taxon>
        <taxon>Halobacteriales</taxon>
        <taxon>Haloarculaceae</taxon>
        <taxon>Halovenus</taxon>
    </lineage>
</organism>
<dbReference type="Proteomes" id="UP000466535">
    <property type="component" value="Unassembled WGS sequence"/>
</dbReference>
<dbReference type="SUPFAM" id="SSF52402">
    <property type="entry name" value="Adenine nucleotide alpha hydrolases-like"/>
    <property type="match status" value="1"/>
</dbReference>
<dbReference type="OrthoDB" id="213488at2157"/>
<name>A0A6B0T342_9EURY</name>
<evidence type="ECO:0000313" key="1">
    <source>
        <dbReference type="EMBL" id="MXR52698.1"/>
    </source>
</evidence>
<dbReference type="InterPro" id="IPR014729">
    <property type="entry name" value="Rossmann-like_a/b/a_fold"/>
</dbReference>
<dbReference type="RefSeq" id="WP_159764812.1">
    <property type="nucleotide sequence ID" value="NZ_WUUT01000005.1"/>
</dbReference>
<protein>
    <submittedName>
        <fullName evidence="1">Universal stress protein</fullName>
    </submittedName>
</protein>
<keyword evidence="2" id="KW-1185">Reference proteome</keyword>
<reference evidence="1 2" key="1">
    <citation type="submission" date="2019-12" db="EMBL/GenBank/DDBJ databases">
        <title>Isolation and characterization of three novel carbon monoxide-oxidizing members of Halobacteria from salione crusts and soils.</title>
        <authorList>
            <person name="Myers M.R."/>
            <person name="King G.M."/>
        </authorList>
    </citation>
    <scope>NUCLEOTIDE SEQUENCE [LARGE SCALE GENOMIC DNA]</scope>
    <source>
        <strain evidence="1 2">WSH3</strain>
    </source>
</reference>
<comment type="caution">
    <text evidence="1">The sequence shown here is derived from an EMBL/GenBank/DDBJ whole genome shotgun (WGS) entry which is preliminary data.</text>
</comment>
<gene>
    <name evidence="1" type="ORF">GRX03_13920</name>
</gene>
<dbReference type="AlphaFoldDB" id="A0A6B0T342"/>
<accession>A0A6B0T342</accession>
<dbReference type="Gene3D" id="3.40.50.620">
    <property type="entry name" value="HUPs"/>
    <property type="match status" value="1"/>
</dbReference>
<evidence type="ECO:0000313" key="2">
    <source>
        <dbReference type="Proteomes" id="UP000466535"/>
    </source>
</evidence>